<evidence type="ECO:0000256" key="1">
    <source>
        <dbReference type="ARBA" id="ARBA00023054"/>
    </source>
</evidence>
<gene>
    <name evidence="5" type="ORF">APHIGO_LOCUS3757</name>
</gene>
<dbReference type="InterPro" id="IPR029311">
    <property type="entry name" value="CCDC50_N"/>
</dbReference>
<feature type="domain" description="Coiled-coil" evidence="4">
    <location>
        <begin position="42"/>
        <end position="135"/>
    </location>
</feature>
<keyword evidence="1 2" id="KW-0175">Coiled coil</keyword>
<evidence type="ECO:0000259" key="4">
    <source>
        <dbReference type="Pfam" id="PF15295"/>
    </source>
</evidence>
<evidence type="ECO:0000256" key="2">
    <source>
        <dbReference type="SAM" id="Coils"/>
    </source>
</evidence>
<accession>A0A9P0IVE2</accession>
<evidence type="ECO:0000313" key="5">
    <source>
        <dbReference type="EMBL" id="CAH1716895.1"/>
    </source>
</evidence>
<dbReference type="PANTHER" id="PTHR22115:SF4">
    <property type="entry name" value="COILED-COIL DOMAIN-CONTAINING PROTEIN"/>
    <property type="match status" value="1"/>
</dbReference>
<name>A0A9P0IVE2_APHGO</name>
<dbReference type="InterPro" id="IPR039303">
    <property type="entry name" value="CCDC50"/>
</dbReference>
<feature type="region of interest" description="Disordered" evidence="3">
    <location>
        <begin position="308"/>
        <end position="338"/>
    </location>
</feature>
<dbReference type="AlphaFoldDB" id="A0A9P0IVE2"/>
<reference evidence="5" key="1">
    <citation type="submission" date="2022-02" db="EMBL/GenBank/DDBJ databases">
        <authorList>
            <person name="King R."/>
        </authorList>
    </citation>
    <scope>NUCLEOTIDE SEQUENCE</scope>
</reference>
<keyword evidence="6" id="KW-1185">Reference proteome</keyword>
<dbReference type="EMBL" id="OU899034">
    <property type="protein sequence ID" value="CAH1716895.1"/>
    <property type="molecule type" value="Genomic_DNA"/>
</dbReference>
<proteinExistence type="predicted"/>
<dbReference type="PANTHER" id="PTHR22115">
    <property type="entry name" value="C3ORF6 PROTEIN-RELATED"/>
    <property type="match status" value="1"/>
</dbReference>
<evidence type="ECO:0000313" key="6">
    <source>
        <dbReference type="Proteomes" id="UP001154329"/>
    </source>
</evidence>
<protein>
    <recommendedName>
        <fullName evidence="4">Coiled-coil domain-containing protein</fullName>
    </recommendedName>
</protein>
<evidence type="ECO:0000256" key="3">
    <source>
        <dbReference type="SAM" id="MobiDB-lite"/>
    </source>
</evidence>
<reference evidence="5" key="2">
    <citation type="submission" date="2022-10" db="EMBL/GenBank/DDBJ databases">
        <authorList>
            <consortium name="ENA_rothamsted_submissions"/>
            <consortium name="culmorum"/>
            <person name="King R."/>
        </authorList>
    </citation>
    <scope>NUCLEOTIDE SEQUENCE</scope>
</reference>
<organism evidence="5 6">
    <name type="scientific">Aphis gossypii</name>
    <name type="common">Cotton aphid</name>
    <dbReference type="NCBI Taxonomy" id="80765"/>
    <lineage>
        <taxon>Eukaryota</taxon>
        <taxon>Metazoa</taxon>
        <taxon>Ecdysozoa</taxon>
        <taxon>Arthropoda</taxon>
        <taxon>Hexapoda</taxon>
        <taxon>Insecta</taxon>
        <taxon>Pterygota</taxon>
        <taxon>Neoptera</taxon>
        <taxon>Paraneoptera</taxon>
        <taxon>Hemiptera</taxon>
        <taxon>Sternorrhyncha</taxon>
        <taxon>Aphidomorpha</taxon>
        <taxon>Aphidoidea</taxon>
        <taxon>Aphididae</taxon>
        <taxon>Aphidini</taxon>
        <taxon>Aphis</taxon>
        <taxon>Aphis</taxon>
    </lineage>
</organism>
<dbReference type="Pfam" id="PF15295">
    <property type="entry name" value="CCDC50_N"/>
    <property type="match status" value="1"/>
</dbReference>
<feature type="coiled-coil region" evidence="2">
    <location>
        <begin position="88"/>
        <end position="134"/>
    </location>
</feature>
<feature type="coiled-coil region" evidence="2">
    <location>
        <begin position="227"/>
        <end position="263"/>
    </location>
</feature>
<dbReference type="Proteomes" id="UP001154329">
    <property type="component" value="Chromosome 1"/>
</dbReference>
<sequence length="349" mass="39897">MPPGNIGPHCDTECRPDMHCQFGFGGVGSMGDNIRKKTTSDTLPKPGKVNSVCKEWLVHEDSALAYHLQKLEVDEHYSGNRTRNAIVRQDLPTAKEEQEREIREAEERYGAYIKEQEEKDLKVAMELAEKLKKNKYTPHDIEIKTNAAGGRPGILKKHRQPESTKSFTVESNEYTEFDIDDILHDIDYEEEVNRRIQEQKDAELAKRLQEQEGRPLSIEDRDRLIAIETQDCELAKLLQEKEKARLRRAREKAKQKALLKKQQQLEESSEVVSSTQEPLSNIAIAIDPTYSSRRTELQDISCGTTTALSSSLDDVPPYMPIQGQRRSNHTDKKKKSKTDGVASFFKVFK</sequence>